<comment type="subcellular location">
    <subcellularLocation>
        <location evidence="1">Membrane</location>
        <topology evidence="1">Multi-pass membrane protein</topology>
    </subcellularLocation>
</comment>
<accession>A0A0C4YM17</accession>
<evidence type="ECO:0000313" key="8">
    <source>
        <dbReference type="Proteomes" id="UP000031843"/>
    </source>
</evidence>
<dbReference type="GO" id="GO:0035673">
    <property type="term" value="F:oligopeptide transmembrane transporter activity"/>
    <property type="evidence" value="ECO:0007669"/>
    <property type="project" value="InterPro"/>
</dbReference>
<evidence type="ECO:0000256" key="1">
    <source>
        <dbReference type="ARBA" id="ARBA00004141"/>
    </source>
</evidence>
<dbReference type="InterPro" id="IPR004813">
    <property type="entry name" value="OPT"/>
</dbReference>
<feature type="transmembrane region" description="Helical" evidence="6">
    <location>
        <begin position="387"/>
        <end position="403"/>
    </location>
</feature>
<keyword evidence="8" id="KW-1185">Reference proteome</keyword>
<dbReference type="PANTHER" id="PTHR31645:SF0">
    <property type="entry name" value="OLIGOPEPTIDE TRANSPORTER YGL114W-RELATED"/>
    <property type="match status" value="1"/>
</dbReference>
<feature type="transmembrane region" description="Helical" evidence="6">
    <location>
        <begin position="264"/>
        <end position="288"/>
    </location>
</feature>
<dbReference type="KEGG" id="cbw:RR42_s2022"/>
<feature type="transmembrane region" description="Helical" evidence="6">
    <location>
        <begin position="309"/>
        <end position="332"/>
    </location>
</feature>
<feature type="transmembrane region" description="Helical" evidence="6">
    <location>
        <begin position="589"/>
        <end position="615"/>
    </location>
</feature>
<sequence>MTAVGRPPQDATSPAHAGRLGATAAGGRRWAWLPEQGGWKYHALLGAIGVLVLGPLGGIAAAYMNFSLGFFVGGQVLAGILGSTVTYGYGADGRHGANYIQTIAASVAGMSGMAVVIQAMTWMGLPEPPIWQLMLYMLCVGMFGVGVGMLYTPILVDRLQLTFPSGLAVANILRALTDPVLLRQSVSRLAGGTVLGIVSGIGAARVERLAAIDLSASTFGAGMIVGARIGVAALVAGLAGQALIPFFVSIGWLAPGDPFRKITFLIALGMIMGAALLDISLILLKVYRHGRQLPARIRREPSAAAGDGSLWRMVAWVLFWGLAVVAVGVGLLHQPAGYMVLAVLLVFVFAMVNGISVGMVDQNPISSAFVLSVILMAALGLRDPNVGLIAATVLLVSTSEACDMQQDRSTGWRLGTSRTVQFRFQVAGIVAGAVLAVLFARLFMRAYPALALDQTVLSAGEQPQHWASAMTYKIVGALRGLTNDLPHQRTAVVLGIVLGLATAVLRLLVKSWPRYQRFARAGRGGRVADFLLDAVLLPSPYASSFGGFVNLPTSAWFALGGVVASLLNRLRNPGDAPDTLPEDMSTTSLVGGGLIAGDALAALGLGIAGLLFTALR</sequence>
<dbReference type="GO" id="GO:0016020">
    <property type="term" value="C:membrane"/>
    <property type="evidence" value="ECO:0007669"/>
    <property type="project" value="UniProtKB-SubCell"/>
</dbReference>
<dbReference type="RefSeq" id="WP_043355521.1">
    <property type="nucleotide sequence ID" value="NZ_CP010537.1"/>
</dbReference>
<proteinExistence type="predicted"/>
<protein>
    <recommendedName>
        <fullName evidence="9">Peptide transporter</fullName>
    </recommendedName>
</protein>
<keyword evidence="5 6" id="KW-0472">Membrane</keyword>
<feature type="transmembrane region" description="Helical" evidence="6">
    <location>
        <begin position="229"/>
        <end position="252"/>
    </location>
</feature>
<feature type="transmembrane region" description="Helical" evidence="6">
    <location>
        <begin position="130"/>
        <end position="151"/>
    </location>
</feature>
<dbReference type="InterPro" id="IPR045035">
    <property type="entry name" value="YSL-like"/>
</dbReference>
<gene>
    <name evidence="7" type="ORF">RR42_s2022</name>
</gene>
<feature type="transmembrane region" description="Helical" evidence="6">
    <location>
        <begin position="424"/>
        <end position="444"/>
    </location>
</feature>
<keyword evidence="3 6" id="KW-0812">Transmembrane</keyword>
<evidence type="ECO:0000313" key="7">
    <source>
        <dbReference type="EMBL" id="AJG23610.1"/>
    </source>
</evidence>
<organism evidence="7 8">
    <name type="scientific">Cupriavidus basilensis</name>
    <dbReference type="NCBI Taxonomy" id="68895"/>
    <lineage>
        <taxon>Bacteria</taxon>
        <taxon>Pseudomonadati</taxon>
        <taxon>Pseudomonadota</taxon>
        <taxon>Betaproteobacteria</taxon>
        <taxon>Burkholderiales</taxon>
        <taxon>Burkholderiaceae</taxon>
        <taxon>Cupriavidus</taxon>
    </lineage>
</organism>
<feature type="transmembrane region" description="Helical" evidence="6">
    <location>
        <begin position="364"/>
        <end position="381"/>
    </location>
</feature>
<evidence type="ECO:0000256" key="6">
    <source>
        <dbReference type="SAM" id="Phobius"/>
    </source>
</evidence>
<evidence type="ECO:0000256" key="2">
    <source>
        <dbReference type="ARBA" id="ARBA00022448"/>
    </source>
</evidence>
<feature type="transmembrane region" description="Helical" evidence="6">
    <location>
        <begin position="491"/>
        <end position="509"/>
    </location>
</feature>
<feature type="transmembrane region" description="Helical" evidence="6">
    <location>
        <begin position="43"/>
        <end position="64"/>
    </location>
</feature>
<feature type="transmembrane region" description="Helical" evidence="6">
    <location>
        <begin position="530"/>
        <end position="549"/>
    </location>
</feature>
<keyword evidence="4 6" id="KW-1133">Transmembrane helix</keyword>
<name>A0A0C4YM17_9BURK</name>
<keyword evidence="2" id="KW-0813">Transport</keyword>
<dbReference type="AlphaFoldDB" id="A0A0C4YM17"/>
<evidence type="ECO:0000256" key="4">
    <source>
        <dbReference type="ARBA" id="ARBA00022989"/>
    </source>
</evidence>
<feature type="transmembrane region" description="Helical" evidence="6">
    <location>
        <begin position="70"/>
        <end position="90"/>
    </location>
</feature>
<dbReference type="EMBL" id="CP010537">
    <property type="protein sequence ID" value="AJG23610.1"/>
    <property type="molecule type" value="Genomic_DNA"/>
</dbReference>
<evidence type="ECO:0000256" key="3">
    <source>
        <dbReference type="ARBA" id="ARBA00022692"/>
    </source>
</evidence>
<reference evidence="7 8" key="1">
    <citation type="journal article" date="2015" name="Genome Announc.">
        <title>Complete Genome Sequence of Cupriavidus basilensis 4G11, Isolated from the Oak Ridge Field Research Center Site.</title>
        <authorList>
            <person name="Ray J."/>
            <person name="Waters R.J."/>
            <person name="Skerker J.M."/>
            <person name="Kuehl J.V."/>
            <person name="Price M.N."/>
            <person name="Huang J."/>
            <person name="Chakraborty R."/>
            <person name="Arkin A.P."/>
            <person name="Deutschbauer A."/>
        </authorList>
    </citation>
    <scope>NUCLEOTIDE SEQUENCE [LARGE SCALE GENOMIC DNA]</scope>
    <source>
        <strain evidence="7">4G11</strain>
    </source>
</reference>
<dbReference type="Pfam" id="PF03169">
    <property type="entry name" value="OPT"/>
    <property type="match status" value="1"/>
</dbReference>
<evidence type="ECO:0008006" key="9">
    <source>
        <dbReference type="Google" id="ProtNLM"/>
    </source>
</evidence>
<feature type="transmembrane region" description="Helical" evidence="6">
    <location>
        <begin position="338"/>
        <end position="357"/>
    </location>
</feature>
<dbReference type="STRING" id="68895.RR42_s2022"/>
<feature type="transmembrane region" description="Helical" evidence="6">
    <location>
        <begin position="102"/>
        <end position="124"/>
    </location>
</feature>
<evidence type="ECO:0000256" key="5">
    <source>
        <dbReference type="ARBA" id="ARBA00023136"/>
    </source>
</evidence>
<dbReference type="PANTHER" id="PTHR31645">
    <property type="entry name" value="OLIGOPEPTIDE TRANSPORTER YGL114W-RELATED"/>
    <property type="match status" value="1"/>
</dbReference>
<dbReference type="Proteomes" id="UP000031843">
    <property type="component" value="Chromosome secondary"/>
</dbReference>